<dbReference type="EMBL" id="JAVRRT010000005">
    <property type="protein sequence ID" value="KAK5172324.1"/>
    <property type="molecule type" value="Genomic_DNA"/>
</dbReference>
<protein>
    <submittedName>
        <fullName evidence="2">Uncharacterized protein</fullName>
    </submittedName>
</protein>
<keyword evidence="1" id="KW-0472">Membrane</keyword>
<keyword evidence="1" id="KW-1133">Transmembrane helix</keyword>
<accession>A0AAV9PFT8</accession>
<sequence>MAYNHATSTYILIFLTIIFGLVGGYVMFFGIPPELKSWLQEEALEYMGENKASYLAKAGIDAIPEGDQKVAPALFSQFWCRKGRDLSANGVMQELKQARNKIKQMGGGALQNPLGKFAGDAGDDMQKDFTKNFG</sequence>
<proteinExistence type="predicted"/>
<keyword evidence="1" id="KW-0812">Transmembrane</keyword>
<evidence type="ECO:0000313" key="3">
    <source>
        <dbReference type="Proteomes" id="UP001337655"/>
    </source>
</evidence>
<comment type="caution">
    <text evidence="2">The sequence shown here is derived from an EMBL/GenBank/DDBJ whole genome shotgun (WGS) entry which is preliminary data.</text>
</comment>
<dbReference type="Proteomes" id="UP001337655">
    <property type="component" value="Unassembled WGS sequence"/>
</dbReference>
<reference evidence="2 3" key="1">
    <citation type="submission" date="2023-08" db="EMBL/GenBank/DDBJ databases">
        <title>Black Yeasts Isolated from many extreme environments.</title>
        <authorList>
            <person name="Coleine C."/>
            <person name="Stajich J.E."/>
            <person name="Selbmann L."/>
        </authorList>
    </citation>
    <scope>NUCLEOTIDE SEQUENCE [LARGE SCALE GENOMIC DNA]</scope>
    <source>
        <strain evidence="2 3">CCFEE 5935</strain>
    </source>
</reference>
<feature type="transmembrane region" description="Helical" evidence="1">
    <location>
        <begin position="12"/>
        <end position="31"/>
    </location>
</feature>
<evidence type="ECO:0000256" key="1">
    <source>
        <dbReference type="SAM" id="Phobius"/>
    </source>
</evidence>
<dbReference type="GeneID" id="89925308"/>
<evidence type="ECO:0000313" key="2">
    <source>
        <dbReference type="EMBL" id="KAK5172324.1"/>
    </source>
</evidence>
<name>A0AAV9PFT8_9PEZI</name>
<keyword evidence="3" id="KW-1185">Reference proteome</keyword>
<gene>
    <name evidence="2" type="ORF">LTR77_003962</name>
</gene>
<dbReference type="RefSeq" id="XP_064661168.1">
    <property type="nucleotide sequence ID" value="XM_064801217.1"/>
</dbReference>
<dbReference type="AlphaFoldDB" id="A0AAV9PFT8"/>
<organism evidence="2 3">
    <name type="scientific">Saxophila tyrrhenica</name>
    <dbReference type="NCBI Taxonomy" id="1690608"/>
    <lineage>
        <taxon>Eukaryota</taxon>
        <taxon>Fungi</taxon>
        <taxon>Dikarya</taxon>
        <taxon>Ascomycota</taxon>
        <taxon>Pezizomycotina</taxon>
        <taxon>Dothideomycetes</taxon>
        <taxon>Dothideomycetidae</taxon>
        <taxon>Mycosphaerellales</taxon>
        <taxon>Extremaceae</taxon>
        <taxon>Saxophila</taxon>
    </lineage>
</organism>